<dbReference type="Pfam" id="PF10545">
    <property type="entry name" value="MADF_DNA_bdg"/>
    <property type="match status" value="1"/>
</dbReference>
<dbReference type="InterPro" id="IPR006578">
    <property type="entry name" value="MADF-dom"/>
</dbReference>
<protein>
    <recommendedName>
        <fullName evidence="7">MADF domain-containing protein</fullName>
    </recommendedName>
</protein>
<dbReference type="GO" id="GO:0005667">
    <property type="term" value="C:transcription regulator complex"/>
    <property type="evidence" value="ECO:0007669"/>
    <property type="project" value="TreeGrafter"/>
</dbReference>
<evidence type="ECO:0000259" key="4">
    <source>
        <dbReference type="PROSITE" id="PS51031"/>
    </source>
</evidence>
<dbReference type="Pfam" id="PF02944">
    <property type="entry name" value="BESS"/>
    <property type="match status" value="1"/>
</dbReference>
<feature type="compositionally biased region" description="Polar residues" evidence="2">
    <location>
        <begin position="153"/>
        <end position="163"/>
    </location>
</feature>
<dbReference type="GO" id="GO:0005634">
    <property type="term" value="C:nucleus"/>
    <property type="evidence" value="ECO:0007669"/>
    <property type="project" value="UniProtKB-SubCell"/>
</dbReference>
<dbReference type="PROSITE" id="PS51031">
    <property type="entry name" value="BESS"/>
    <property type="match status" value="1"/>
</dbReference>
<feature type="region of interest" description="Disordered" evidence="2">
    <location>
        <begin position="140"/>
        <end position="170"/>
    </location>
</feature>
<comment type="subcellular location">
    <subcellularLocation>
        <location evidence="1">Nucleus</location>
    </subcellularLocation>
</comment>
<evidence type="ECO:0000313" key="5">
    <source>
        <dbReference type="EMBL" id="KAK4311972.1"/>
    </source>
</evidence>
<dbReference type="EMBL" id="JAWZYT010001456">
    <property type="protein sequence ID" value="KAK4311972.1"/>
    <property type="molecule type" value="Genomic_DNA"/>
</dbReference>
<organism evidence="5 6">
    <name type="scientific">Petrolisthes manimaculis</name>
    <dbReference type="NCBI Taxonomy" id="1843537"/>
    <lineage>
        <taxon>Eukaryota</taxon>
        <taxon>Metazoa</taxon>
        <taxon>Ecdysozoa</taxon>
        <taxon>Arthropoda</taxon>
        <taxon>Crustacea</taxon>
        <taxon>Multicrustacea</taxon>
        <taxon>Malacostraca</taxon>
        <taxon>Eumalacostraca</taxon>
        <taxon>Eucarida</taxon>
        <taxon>Decapoda</taxon>
        <taxon>Pleocyemata</taxon>
        <taxon>Anomura</taxon>
        <taxon>Galatheoidea</taxon>
        <taxon>Porcellanidae</taxon>
        <taxon>Petrolisthes</taxon>
    </lineage>
</organism>
<keyword evidence="6" id="KW-1185">Reference proteome</keyword>
<comment type="caution">
    <text evidence="5">The sequence shown here is derived from an EMBL/GenBank/DDBJ whole genome shotgun (WGS) entry which is preliminary data.</text>
</comment>
<reference evidence="5" key="1">
    <citation type="submission" date="2023-11" db="EMBL/GenBank/DDBJ databases">
        <title>Genome assemblies of two species of porcelain crab, Petrolisthes cinctipes and Petrolisthes manimaculis (Anomura: Porcellanidae).</title>
        <authorList>
            <person name="Angst P."/>
        </authorList>
    </citation>
    <scope>NUCLEOTIDE SEQUENCE</scope>
    <source>
        <strain evidence="5">PB745_02</strain>
        <tissue evidence="5">Gill</tissue>
    </source>
</reference>
<evidence type="ECO:0000313" key="6">
    <source>
        <dbReference type="Proteomes" id="UP001292094"/>
    </source>
</evidence>
<feature type="domain" description="BESS" evidence="4">
    <location>
        <begin position="191"/>
        <end position="230"/>
    </location>
</feature>
<feature type="compositionally biased region" description="Polar residues" evidence="2">
    <location>
        <begin position="308"/>
        <end position="318"/>
    </location>
</feature>
<dbReference type="AlphaFoldDB" id="A0AAE1U6K4"/>
<dbReference type="GO" id="GO:0003677">
    <property type="term" value="F:DNA binding"/>
    <property type="evidence" value="ECO:0007669"/>
    <property type="project" value="InterPro"/>
</dbReference>
<feature type="domain" description="MADF" evidence="3">
    <location>
        <begin position="29"/>
        <end position="132"/>
    </location>
</feature>
<name>A0AAE1U6K4_9EUCA</name>
<gene>
    <name evidence="5" type="ORF">Pmani_016563</name>
</gene>
<feature type="compositionally biased region" description="Low complexity" evidence="2">
    <location>
        <begin position="298"/>
        <end position="307"/>
    </location>
</feature>
<evidence type="ECO:0000259" key="3">
    <source>
        <dbReference type="PROSITE" id="PS51029"/>
    </source>
</evidence>
<keyword evidence="1" id="KW-0539">Nucleus</keyword>
<evidence type="ECO:0000256" key="1">
    <source>
        <dbReference type="PROSITE-ProRule" id="PRU00371"/>
    </source>
</evidence>
<dbReference type="PROSITE" id="PS51029">
    <property type="entry name" value="MADF"/>
    <property type="match status" value="1"/>
</dbReference>
<sequence>MLVYLVISVSATWAYKTTSVMAEYHNTEELIAEVGKRPAVWDPSNEDYKNKTKKAEAWLEVCRLIELDYEEKPIEEKTRMGKELQIRWKSIRDAYIRNSRKLKDESKSGSGAVKTHRYIFAEQLSFLRKVGENRVTTDTLASNHETVDGTDDGCQNSSTSQPKANVEPKKRKRNILEEKLIKFMDNCEEKQDEDKDFFMSMLPALRTLNVEQKLEFRMQVLATLKNIKSGHYEHTRIQDCHPSPLVFPHAQSQYPHYPQYPPTAMTPPHFFGPQAAAINMPHPHTMNTREFQPPAPSPDMSAPSPLSCTSNTDNSIISLNEYDN</sequence>
<dbReference type="SMART" id="SM00595">
    <property type="entry name" value="MADF"/>
    <property type="match status" value="1"/>
</dbReference>
<accession>A0AAE1U6K4</accession>
<evidence type="ECO:0008006" key="7">
    <source>
        <dbReference type="Google" id="ProtNLM"/>
    </source>
</evidence>
<dbReference type="InterPro" id="IPR004210">
    <property type="entry name" value="BESS_motif"/>
</dbReference>
<evidence type="ECO:0000256" key="2">
    <source>
        <dbReference type="SAM" id="MobiDB-lite"/>
    </source>
</evidence>
<proteinExistence type="predicted"/>
<dbReference type="PANTHER" id="PTHR12243">
    <property type="entry name" value="MADF DOMAIN TRANSCRIPTION FACTOR"/>
    <property type="match status" value="1"/>
</dbReference>
<dbReference type="GO" id="GO:0006357">
    <property type="term" value="P:regulation of transcription by RNA polymerase II"/>
    <property type="evidence" value="ECO:0007669"/>
    <property type="project" value="TreeGrafter"/>
</dbReference>
<feature type="region of interest" description="Disordered" evidence="2">
    <location>
        <begin position="283"/>
        <end position="324"/>
    </location>
</feature>
<dbReference type="PANTHER" id="PTHR12243:SF64">
    <property type="entry name" value="DORSAL INTERACTING PROTEIN 3-RELATED"/>
    <property type="match status" value="1"/>
</dbReference>
<dbReference type="InterPro" id="IPR039353">
    <property type="entry name" value="TF_Adf1"/>
</dbReference>
<dbReference type="Proteomes" id="UP001292094">
    <property type="component" value="Unassembled WGS sequence"/>
</dbReference>